<dbReference type="AlphaFoldDB" id="A0A517YRW1"/>
<gene>
    <name evidence="1" type="ORF">KS4_09900</name>
</gene>
<dbReference type="Proteomes" id="UP000317369">
    <property type="component" value="Chromosome"/>
</dbReference>
<dbReference type="PROSITE" id="PS51257">
    <property type="entry name" value="PROKAR_LIPOPROTEIN"/>
    <property type="match status" value="1"/>
</dbReference>
<sequence length="151" mass="17141">MRAPKHILTILILSLLLTACNLGPSIKVKSDIGSLKTVTLSGSLTLRPELKQILHEEDWTIQRFGRIEDTTGQIDDYPSIDPANQLPTYHYLDIAAYETKTSDNPQLSIYRIHIRMFGADPNRDIFEIKGIANKNQILENFRSLVSGRYTK</sequence>
<dbReference type="EMBL" id="CP036425">
    <property type="protein sequence ID" value="QDU32951.1"/>
    <property type="molecule type" value="Genomic_DNA"/>
</dbReference>
<keyword evidence="2" id="KW-1185">Reference proteome</keyword>
<reference evidence="1 2" key="1">
    <citation type="submission" date="2019-02" db="EMBL/GenBank/DDBJ databases">
        <title>Deep-cultivation of Planctomycetes and their phenomic and genomic characterization uncovers novel biology.</title>
        <authorList>
            <person name="Wiegand S."/>
            <person name="Jogler M."/>
            <person name="Boedeker C."/>
            <person name="Pinto D."/>
            <person name="Vollmers J."/>
            <person name="Rivas-Marin E."/>
            <person name="Kohn T."/>
            <person name="Peeters S.H."/>
            <person name="Heuer A."/>
            <person name="Rast P."/>
            <person name="Oberbeckmann S."/>
            <person name="Bunk B."/>
            <person name="Jeske O."/>
            <person name="Meyerdierks A."/>
            <person name="Storesund J.E."/>
            <person name="Kallscheuer N."/>
            <person name="Luecker S."/>
            <person name="Lage O.M."/>
            <person name="Pohl T."/>
            <person name="Merkel B.J."/>
            <person name="Hornburger P."/>
            <person name="Mueller R.-W."/>
            <person name="Bruemmer F."/>
            <person name="Labrenz M."/>
            <person name="Spormann A.M."/>
            <person name="Op den Camp H."/>
            <person name="Overmann J."/>
            <person name="Amann R."/>
            <person name="Jetten M.S.M."/>
            <person name="Mascher T."/>
            <person name="Medema M.H."/>
            <person name="Devos D.P."/>
            <person name="Kaster A.-K."/>
            <person name="Ovreas L."/>
            <person name="Rohde M."/>
            <person name="Galperin M.Y."/>
            <person name="Jogler C."/>
        </authorList>
    </citation>
    <scope>NUCLEOTIDE SEQUENCE [LARGE SCALE GENOMIC DNA]</scope>
    <source>
        <strain evidence="1 2">KS4</strain>
    </source>
</reference>
<dbReference type="RefSeq" id="WP_145075292.1">
    <property type="nucleotide sequence ID" value="NZ_CP036425.1"/>
</dbReference>
<name>A0A517YRW1_9BACT</name>
<accession>A0A517YRW1</accession>
<evidence type="ECO:0000313" key="2">
    <source>
        <dbReference type="Proteomes" id="UP000317369"/>
    </source>
</evidence>
<evidence type="ECO:0000313" key="1">
    <source>
        <dbReference type="EMBL" id="QDU32951.1"/>
    </source>
</evidence>
<evidence type="ECO:0008006" key="3">
    <source>
        <dbReference type="Google" id="ProtNLM"/>
    </source>
</evidence>
<dbReference type="KEGG" id="pcor:KS4_09900"/>
<organism evidence="1 2">
    <name type="scientific">Poriferisphaera corsica</name>
    <dbReference type="NCBI Taxonomy" id="2528020"/>
    <lineage>
        <taxon>Bacteria</taxon>
        <taxon>Pseudomonadati</taxon>
        <taxon>Planctomycetota</taxon>
        <taxon>Phycisphaerae</taxon>
        <taxon>Phycisphaerales</taxon>
        <taxon>Phycisphaeraceae</taxon>
        <taxon>Poriferisphaera</taxon>
    </lineage>
</organism>
<proteinExistence type="predicted"/>
<protein>
    <recommendedName>
        <fullName evidence="3">Lipoprotein</fullName>
    </recommendedName>
</protein>